<sequence>KTAEKLRYLRLSSSIRKNRSKRNSQPSSAHFLQSPVITNGRNSTSSVSNTTGCYLMPTTDHDDEDFEEEPMKLWS</sequence>
<evidence type="ECO:0000313" key="2">
    <source>
        <dbReference type="EMBL" id="CAF4349469.1"/>
    </source>
</evidence>
<evidence type="ECO:0000313" key="3">
    <source>
        <dbReference type="Proteomes" id="UP000663823"/>
    </source>
</evidence>
<name>A0A820KSK0_9BILA</name>
<comment type="caution">
    <text evidence="2">The sequence shown here is derived from an EMBL/GenBank/DDBJ whole genome shotgun (WGS) entry which is preliminary data.</text>
</comment>
<feature type="region of interest" description="Disordered" evidence="1">
    <location>
        <begin position="10"/>
        <end position="75"/>
    </location>
</feature>
<proteinExistence type="predicted"/>
<feature type="compositionally biased region" description="Polar residues" evidence="1">
    <location>
        <begin position="25"/>
        <end position="52"/>
    </location>
</feature>
<feature type="non-terminal residue" evidence="2">
    <location>
        <position position="1"/>
    </location>
</feature>
<reference evidence="2" key="1">
    <citation type="submission" date="2021-02" db="EMBL/GenBank/DDBJ databases">
        <authorList>
            <person name="Nowell W R."/>
        </authorList>
    </citation>
    <scope>NUCLEOTIDE SEQUENCE</scope>
</reference>
<organism evidence="2 3">
    <name type="scientific">Rotaria sordida</name>
    <dbReference type="NCBI Taxonomy" id="392033"/>
    <lineage>
        <taxon>Eukaryota</taxon>
        <taxon>Metazoa</taxon>
        <taxon>Spiralia</taxon>
        <taxon>Gnathifera</taxon>
        <taxon>Rotifera</taxon>
        <taxon>Eurotatoria</taxon>
        <taxon>Bdelloidea</taxon>
        <taxon>Philodinida</taxon>
        <taxon>Philodinidae</taxon>
        <taxon>Rotaria</taxon>
    </lineage>
</organism>
<protein>
    <submittedName>
        <fullName evidence="2">Uncharacterized protein</fullName>
    </submittedName>
</protein>
<accession>A0A820KSK0</accession>
<dbReference type="AlphaFoldDB" id="A0A820KSK0"/>
<evidence type="ECO:0000256" key="1">
    <source>
        <dbReference type="SAM" id="MobiDB-lite"/>
    </source>
</evidence>
<dbReference type="Proteomes" id="UP000663823">
    <property type="component" value="Unassembled WGS sequence"/>
</dbReference>
<gene>
    <name evidence="2" type="ORF">OTI717_LOCUS43503</name>
</gene>
<dbReference type="EMBL" id="CAJOAX010063165">
    <property type="protein sequence ID" value="CAF4349469.1"/>
    <property type="molecule type" value="Genomic_DNA"/>
</dbReference>